<dbReference type="InterPro" id="IPR041542">
    <property type="entry name" value="GH43_C2"/>
</dbReference>
<evidence type="ECO:0000259" key="1">
    <source>
        <dbReference type="Pfam" id="PF17851"/>
    </source>
</evidence>
<dbReference type="AlphaFoldDB" id="A0AA86XQV3"/>
<protein>
    <recommendedName>
        <fullName evidence="1">Beta-xylosidase C-terminal Concanavalin A-like domain-containing protein</fullName>
    </recommendedName>
</protein>
<dbReference type="EMBL" id="CCKJ01000032">
    <property type="protein sequence ID" value="CDT56476.1"/>
    <property type="molecule type" value="Genomic_DNA"/>
</dbReference>
<dbReference type="SUPFAM" id="SSF49899">
    <property type="entry name" value="Concanavalin A-like lectins/glucanases"/>
    <property type="match status" value="1"/>
</dbReference>
<dbReference type="InterPro" id="IPR013320">
    <property type="entry name" value="ConA-like_dom_sf"/>
</dbReference>
<dbReference type="Pfam" id="PF17851">
    <property type="entry name" value="GH43_C2"/>
    <property type="match status" value="1"/>
</dbReference>
<comment type="caution">
    <text evidence="2">The sequence shown here is derived from an EMBL/GenBank/DDBJ whole genome shotgun (WGS) entry which is preliminary data.</text>
</comment>
<sequence length="183" mass="20534">MNNLVNWQIRNENPEHWSLENGVLTLQVQEGNIFGAGSADVDNIFVHPVSSADYSTEVTVQLDPNRAFEQAGLGIYWDNDNYIKVSKEMFMGERSLVFVVEQNGQPQIKERLLFSESSVSVKFVKQGGKVSAHFRPLEKQQWQEVITFDSLVGSEQGVMLYTFSGSKATPNFAKFSGFSLSDV</sequence>
<organism evidence="2 3">
    <name type="scientific">Vibrio coralliirubri</name>
    <dbReference type="NCBI Taxonomy" id="1516159"/>
    <lineage>
        <taxon>Bacteria</taxon>
        <taxon>Pseudomonadati</taxon>
        <taxon>Pseudomonadota</taxon>
        <taxon>Gammaproteobacteria</taxon>
        <taxon>Vibrionales</taxon>
        <taxon>Vibrionaceae</taxon>
        <taxon>Vibrio</taxon>
    </lineage>
</organism>
<evidence type="ECO:0000313" key="2">
    <source>
        <dbReference type="EMBL" id="CDT56476.1"/>
    </source>
</evidence>
<feature type="domain" description="Beta-xylosidase C-terminal Concanavalin A-like" evidence="1">
    <location>
        <begin position="7"/>
        <end position="165"/>
    </location>
</feature>
<dbReference type="Proteomes" id="UP000041625">
    <property type="component" value="Unassembled WGS sequence"/>
</dbReference>
<reference evidence="2 3" key="1">
    <citation type="submission" date="2014-06" db="EMBL/GenBank/DDBJ databases">
        <authorList>
            <person name="Le Roux F."/>
        </authorList>
    </citation>
    <scope>NUCLEOTIDE SEQUENCE [LARGE SCALE GENOMIC DNA]</scope>
    <source>
        <strain evidence="2 3">J2-31</strain>
    </source>
</reference>
<dbReference type="Gene3D" id="2.60.120.200">
    <property type="match status" value="1"/>
</dbReference>
<gene>
    <name evidence="2" type="ORF">VCR31J2_1270170</name>
</gene>
<accession>A0AA86XQV3</accession>
<dbReference type="RefSeq" id="WP_050649961.1">
    <property type="nucleotide sequence ID" value="NZ_LK933975.1"/>
</dbReference>
<keyword evidence="3" id="KW-1185">Reference proteome</keyword>
<name>A0AA86XQV3_9VIBR</name>
<proteinExistence type="predicted"/>
<evidence type="ECO:0000313" key="3">
    <source>
        <dbReference type="Proteomes" id="UP000041625"/>
    </source>
</evidence>